<dbReference type="STRING" id="48256.CLHUN_22720"/>
<organism evidence="1 2">
    <name type="scientific">Ruminiclostridium hungatei</name>
    <name type="common">Clostridium hungatei</name>
    <dbReference type="NCBI Taxonomy" id="48256"/>
    <lineage>
        <taxon>Bacteria</taxon>
        <taxon>Bacillati</taxon>
        <taxon>Bacillota</taxon>
        <taxon>Clostridia</taxon>
        <taxon>Eubacteriales</taxon>
        <taxon>Oscillospiraceae</taxon>
        <taxon>Ruminiclostridium</taxon>
    </lineage>
</organism>
<proteinExistence type="predicted"/>
<evidence type="ECO:0000313" key="2">
    <source>
        <dbReference type="Proteomes" id="UP000191554"/>
    </source>
</evidence>
<gene>
    <name evidence="1" type="ORF">CLHUN_22720</name>
</gene>
<dbReference type="RefSeq" id="WP_080064710.1">
    <property type="nucleotide sequence ID" value="NZ_MZGX01000014.1"/>
</dbReference>
<dbReference type="AlphaFoldDB" id="A0A1V4SIS1"/>
<evidence type="ECO:0008006" key="3">
    <source>
        <dbReference type="Google" id="ProtNLM"/>
    </source>
</evidence>
<dbReference type="EMBL" id="MZGX01000014">
    <property type="protein sequence ID" value="OPX43792.1"/>
    <property type="molecule type" value="Genomic_DNA"/>
</dbReference>
<dbReference type="Proteomes" id="UP000191554">
    <property type="component" value="Unassembled WGS sequence"/>
</dbReference>
<comment type="caution">
    <text evidence="1">The sequence shown here is derived from an EMBL/GenBank/DDBJ whole genome shotgun (WGS) entry which is preliminary data.</text>
</comment>
<evidence type="ECO:0000313" key="1">
    <source>
        <dbReference type="EMBL" id="OPX43792.1"/>
    </source>
</evidence>
<dbReference type="OrthoDB" id="1738415at2"/>
<name>A0A1V4SIS1_RUMHU</name>
<sequence length="329" mass="39656">MIRLNIDLPPVIGYLHHAYLLSVAREHPDFKEWFNTNYIQMKYYPQRYWLNFHRLDLYGGAFDYCPLLDLQMVKNEFLRINGIDIVELAVKYIEQGYYIWLYIDEFYDRNRRAYNTRHFIHENLLHGFDPDTRCFYSSGFDQNQKYTFSETRYQDLSDSFNHAPDNLHLKILKPNSNAVFKLELENIKNTLSDYLNSCNTSKRSIMYNNPTSDCVYGLEIYKHLKTYFEALLNEKTYYDIRILHILWEHKRCMTARIAYLHETKHLTRHGPILNSSIEIENKVLMLRNLQMKYEKNRNREHIEKIIRSLEEISIQEAHTINELLANIVE</sequence>
<protein>
    <recommendedName>
        <fullName evidence="3">Butirosin biosynthesis protein H N-terminal domain-containing protein</fullName>
    </recommendedName>
</protein>
<accession>A0A1V4SIS1</accession>
<reference evidence="1 2" key="1">
    <citation type="submission" date="2017-03" db="EMBL/GenBank/DDBJ databases">
        <title>Genome sequence of Clostridium hungatei DSM 14427.</title>
        <authorList>
            <person name="Poehlein A."/>
            <person name="Daniel R."/>
        </authorList>
    </citation>
    <scope>NUCLEOTIDE SEQUENCE [LARGE SCALE GENOMIC DNA]</scope>
    <source>
        <strain evidence="1 2">DSM 14427</strain>
    </source>
</reference>
<keyword evidence="2" id="KW-1185">Reference proteome</keyword>